<evidence type="ECO:0000256" key="1">
    <source>
        <dbReference type="ARBA" id="ARBA00022490"/>
    </source>
</evidence>
<feature type="domain" description="Helix-hairpin-helix DNA-binding motif class 1" evidence="7">
    <location>
        <begin position="73"/>
        <end position="92"/>
    </location>
</feature>
<comment type="domain">
    <text evidence="6">Has three domains with a flexible linker between the domains II and III and assumes an 'L' shape. Domain III is highly mobile and contacts RuvB.</text>
</comment>
<evidence type="ECO:0000256" key="4">
    <source>
        <dbReference type="ARBA" id="ARBA00023172"/>
    </source>
</evidence>
<reference evidence="8 9" key="1">
    <citation type="submission" date="2018-06" db="EMBL/GenBank/DDBJ databases">
        <title>Genomic Encyclopedia of Type Strains, Phase IV (KMG-IV): sequencing the most valuable type-strain genomes for metagenomic binning, comparative biology and taxonomic classification.</title>
        <authorList>
            <person name="Goeker M."/>
        </authorList>
    </citation>
    <scope>NUCLEOTIDE SEQUENCE [LARGE SCALE GENOMIC DNA]</scope>
    <source>
        <strain evidence="8 9">DSM 24032</strain>
    </source>
</reference>
<dbReference type="Gene3D" id="1.10.8.10">
    <property type="entry name" value="DNA helicase RuvA subunit, C-terminal domain"/>
    <property type="match status" value="1"/>
</dbReference>
<keyword evidence="5 6" id="KW-0234">DNA repair</keyword>
<comment type="similarity">
    <text evidence="6">Belongs to the RuvA family.</text>
</comment>
<keyword evidence="1 6" id="KW-0963">Cytoplasm</keyword>
<dbReference type="RefSeq" id="WP_113952814.1">
    <property type="nucleotide sequence ID" value="NZ_QNRT01000001.1"/>
</dbReference>
<dbReference type="Gene3D" id="1.10.150.20">
    <property type="entry name" value="5' to 3' exonuclease, C-terminal subdomain"/>
    <property type="match status" value="1"/>
</dbReference>
<dbReference type="Proteomes" id="UP000253083">
    <property type="component" value="Unassembled WGS sequence"/>
</dbReference>
<dbReference type="GO" id="GO:0009379">
    <property type="term" value="C:Holliday junction helicase complex"/>
    <property type="evidence" value="ECO:0007669"/>
    <property type="project" value="InterPro"/>
</dbReference>
<keyword evidence="9" id="KW-1185">Reference proteome</keyword>
<dbReference type="NCBIfam" id="TIGR00084">
    <property type="entry name" value="ruvA"/>
    <property type="match status" value="1"/>
</dbReference>
<keyword evidence="3 6" id="KW-0238">DNA-binding</keyword>
<dbReference type="InterPro" id="IPR012340">
    <property type="entry name" value="NA-bd_OB-fold"/>
</dbReference>
<dbReference type="HAMAP" id="MF_00031">
    <property type="entry name" value="DNA_HJ_migration_RuvA"/>
    <property type="match status" value="1"/>
</dbReference>
<dbReference type="InterPro" id="IPR010994">
    <property type="entry name" value="RuvA_2-like"/>
</dbReference>
<evidence type="ECO:0000256" key="3">
    <source>
        <dbReference type="ARBA" id="ARBA00023125"/>
    </source>
</evidence>
<dbReference type="SUPFAM" id="SSF46929">
    <property type="entry name" value="DNA helicase RuvA subunit, C-terminal domain"/>
    <property type="match status" value="1"/>
</dbReference>
<feature type="domain" description="Helix-hairpin-helix DNA-binding motif class 1" evidence="7">
    <location>
        <begin position="108"/>
        <end position="127"/>
    </location>
</feature>
<dbReference type="SUPFAM" id="SSF47781">
    <property type="entry name" value="RuvA domain 2-like"/>
    <property type="match status" value="1"/>
</dbReference>
<accession>A0A395JRM9</accession>
<dbReference type="Gene3D" id="2.40.50.140">
    <property type="entry name" value="Nucleic acid-binding proteins"/>
    <property type="match status" value="1"/>
</dbReference>
<proteinExistence type="inferred from homology"/>
<keyword evidence="2 6" id="KW-0227">DNA damage</keyword>
<feature type="region of interest" description="Domain III" evidence="6">
    <location>
        <begin position="149"/>
        <end position="199"/>
    </location>
</feature>
<evidence type="ECO:0000256" key="5">
    <source>
        <dbReference type="ARBA" id="ARBA00023204"/>
    </source>
</evidence>
<sequence length="199" mass="21821">MIGWIQGLLMEKQPPALMINVNGIGYELEAPMTTFFDLPATGEAVTLFVHMVVREDAQLLFGFSSKQQRELFRSLIKVNGVGPKVALAVLSTLSAEELVQCMVNDDVTQLCKVPGIGKKTAQRLLVEMKDRLTKEFGDVVLESNRPDGAPSQEQDAIAALVSLGYRPIDASRVVKSLDKDLSSEDLIRQALRHLSGNVL</sequence>
<dbReference type="InterPro" id="IPR013849">
    <property type="entry name" value="DNA_helicase_Holl-junc_RuvA_I"/>
</dbReference>
<keyword evidence="8" id="KW-0547">Nucleotide-binding</keyword>
<comment type="subunit">
    <text evidence="6">Homotetramer. Forms an RuvA(8)-RuvB(12)-Holliday junction (HJ) complex. HJ DNA is sandwiched between 2 RuvA tetramers; dsDNA enters through RuvA and exits via RuvB. An RuvB hexamer assembles on each DNA strand where it exits the tetramer. Each RuvB hexamer is contacted by two RuvA subunits (via domain III) on 2 adjacent RuvB subunits; this complex drives branch migration. In the full resolvosome a probable DNA-RuvA(4)-RuvB(12)-RuvC(2) complex forms which resolves the HJ.</text>
</comment>
<dbReference type="GO" id="GO:0006310">
    <property type="term" value="P:DNA recombination"/>
    <property type="evidence" value="ECO:0007669"/>
    <property type="project" value="UniProtKB-UniRule"/>
</dbReference>
<protein>
    <recommendedName>
        <fullName evidence="6">Holliday junction branch migration complex subunit RuvA</fullName>
    </recommendedName>
</protein>
<dbReference type="CDD" id="cd14332">
    <property type="entry name" value="UBA_RuvA_C"/>
    <property type="match status" value="1"/>
</dbReference>
<dbReference type="GO" id="GO:0000400">
    <property type="term" value="F:four-way junction DNA binding"/>
    <property type="evidence" value="ECO:0007669"/>
    <property type="project" value="UniProtKB-UniRule"/>
</dbReference>
<dbReference type="GO" id="GO:0005737">
    <property type="term" value="C:cytoplasm"/>
    <property type="evidence" value="ECO:0007669"/>
    <property type="project" value="UniProtKB-SubCell"/>
</dbReference>
<evidence type="ECO:0000256" key="6">
    <source>
        <dbReference type="HAMAP-Rule" id="MF_00031"/>
    </source>
</evidence>
<keyword evidence="8" id="KW-0347">Helicase</keyword>
<dbReference type="InterPro" id="IPR000085">
    <property type="entry name" value="RuvA"/>
</dbReference>
<dbReference type="GO" id="GO:0048476">
    <property type="term" value="C:Holliday junction resolvase complex"/>
    <property type="evidence" value="ECO:0007669"/>
    <property type="project" value="UniProtKB-UniRule"/>
</dbReference>
<dbReference type="OrthoDB" id="5293449at2"/>
<comment type="caution">
    <text evidence="6">Lacks conserved residue(s) required for the propagation of feature annotation.</text>
</comment>
<comment type="subcellular location">
    <subcellularLocation>
        <location evidence="6">Cytoplasm</location>
    </subcellularLocation>
</comment>
<dbReference type="Pfam" id="PF07499">
    <property type="entry name" value="RuvA_C"/>
    <property type="match status" value="1"/>
</dbReference>
<dbReference type="InParanoid" id="A0A395JRM9"/>
<comment type="caution">
    <text evidence="8">The sequence shown here is derived from an EMBL/GenBank/DDBJ whole genome shotgun (WGS) entry which is preliminary data.</text>
</comment>
<keyword evidence="8" id="KW-0378">Hydrolase</keyword>
<dbReference type="GO" id="GO:0009378">
    <property type="term" value="F:four-way junction helicase activity"/>
    <property type="evidence" value="ECO:0007669"/>
    <property type="project" value="InterPro"/>
</dbReference>
<feature type="region of interest" description="Domain I" evidence="6">
    <location>
        <begin position="1"/>
        <end position="64"/>
    </location>
</feature>
<dbReference type="Pfam" id="PF01330">
    <property type="entry name" value="RuvA_N"/>
    <property type="match status" value="1"/>
</dbReference>
<keyword evidence="4 6" id="KW-0233">DNA recombination</keyword>
<dbReference type="GO" id="GO:0005524">
    <property type="term" value="F:ATP binding"/>
    <property type="evidence" value="ECO:0007669"/>
    <property type="project" value="InterPro"/>
</dbReference>
<organism evidence="8 9">
    <name type="scientific">Arenicella xantha</name>
    <dbReference type="NCBI Taxonomy" id="644221"/>
    <lineage>
        <taxon>Bacteria</taxon>
        <taxon>Pseudomonadati</taxon>
        <taxon>Pseudomonadota</taxon>
        <taxon>Gammaproteobacteria</taxon>
        <taxon>Arenicellales</taxon>
        <taxon>Arenicellaceae</taxon>
        <taxon>Arenicella</taxon>
    </lineage>
</organism>
<dbReference type="InterPro" id="IPR011114">
    <property type="entry name" value="RuvA_C"/>
</dbReference>
<name>A0A395JRM9_9GAMM</name>
<keyword evidence="8" id="KW-0067">ATP-binding</keyword>
<comment type="function">
    <text evidence="6">The RuvA-RuvB-RuvC complex processes Holliday junction (HJ) DNA during genetic recombination and DNA repair, while the RuvA-RuvB complex plays an important role in the rescue of blocked DNA replication forks via replication fork reversal (RFR). RuvA specifically binds to HJ cruciform DNA, conferring on it an open structure. The RuvB hexamer acts as an ATP-dependent pump, pulling dsDNA into and through the RuvAB complex. HJ branch migration allows RuvC to scan DNA until it finds its consensus sequence, where it cleaves and resolves the cruciform DNA.</text>
</comment>
<dbReference type="InterPro" id="IPR036267">
    <property type="entry name" value="RuvA_C_sf"/>
</dbReference>
<evidence type="ECO:0000313" key="8">
    <source>
        <dbReference type="EMBL" id="RBP53225.1"/>
    </source>
</evidence>
<dbReference type="SMART" id="SM00278">
    <property type="entry name" value="HhH1"/>
    <property type="match status" value="2"/>
</dbReference>
<dbReference type="InterPro" id="IPR003583">
    <property type="entry name" value="Hlx-hairpin-Hlx_DNA-bd_motif"/>
</dbReference>
<evidence type="ECO:0000256" key="2">
    <source>
        <dbReference type="ARBA" id="ARBA00022763"/>
    </source>
</evidence>
<gene>
    <name evidence="6" type="primary">ruvA</name>
    <name evidence="8" type="ORF">DFR28_101611</name>
</gene>
<evidence type="ECO:0000313" key="9">
    <source>
        <dbReference type="Proteomes" id="UP000253083"/>
    </source>
</evidence>
<dbReference type="Pfam" id="PF14520">
    <property type="entry name" value="HHH_5"/>
    <property type="match status" value="1"/>
</dbReference>
<dbReference type="EMBL" id="QNRT01000001">
    <property type="protein sequence ID" value="RBP53225.1"/>
    <property type="molecule type" value="Genomic_DNA"/>
</dbReference>
<evidence type="ECO:0000259" key="7">
    <source>
        <dbReference type="SMART" id="SM00278"/>
    </source>
</evidence>
<dbReference type="GO" id="GO:0006281">
    <property type="term" value="P:DNA repair"/>
    <property type="evidence" value="ECO:0007669"/>
    <property type="project" value="UniProtKB-UniRule"/>
</dbReference>
<dbReference type="SUPFAM" id="SSF50249">
    <property type="entry name" value="Nucleic acid-binding proteins"/>
    <property type="match status" value="1"/>
</dbReference>
<dbReference type="FunCoup" id="A0A395JRM9">
    <property type="interactions" value="245"/>
</dbReference>
<dbReference type="AlphaFoldDB" id="A0A395JRM9"/>